<organism evidence="2 3">
    <name type="scientific">Mycoplasmopsis agassizii</name>
    <dbReference type="NCBI Taxonomy" id="33922"/>
    <lineage>
        <taxon>Bacteria</taxon>
        <taxon>Bacillati</taxon>
        <taxon>Mycoplasmatota</taxon>
        <taxon>Mycoplasmoidales</taxon>
        <taxon>Metamycoplasmataceae</taxon>
        <taxon>Mycoplasmopsis</taxon>
    </lineage>
</organism>
<dbReference type="AlphaFoldDB" id="A0A269TIJ2"/>
<feature type="signal peptide" evidence="1">
    <location>
        <begin position="1"/>
        <end position="23"/>
    </location>
</feature>
<dbReference type="RefSeq" id="WP_095335117.1">
    <property type="nucleotide sequence ID" value="NZ_NQNY01000016.1"/>
</dbReference>
<evidence type="ECO:0000313" key="2">
    <source>
        <dbReference type="EMBL" id="PAK21000.1"/>
    </source>
</evidence>
<dbReference type="Proteomes" id="UP000216943">
    <property type="component" value="Unassembled WGS sequence"/>
</dbReference>
<name>A0A269TIJ2_9BACT</name>
<dbReference type="EMBL" id="NQNY01000016">
    <property type="protein sequence ID" value="PAK21000.1"/>
    <property type="molecule type" value="Genomic_DNA"/>
</dbReference>
<feature type="chain" id="PRO_5012695778" evidence="1">
    <location>
        <begin position="24"/>
        <end position="176"/>
    </location>
</feature>
<sequence>MKFKQNKKLKIFFSLLTTGAILASSFSGISAINVEQKNISDSSNKSIEEKFLEQIKNANSIQEVIKGSFLNYRSYKELNSNSISDREEIIRNGANRIEIVFKSGVDKTIINKYVKGLINLVKDNRQYFYGKHTLTFTTTFNDLDDFKNLFLILGKFKMDLNNILQINVHDTNFNYN</sequence>
<evidence type="ECO:0000256" key="1">
    <source>
        <dbReference type="SAM" id="SignalP"/>
    </source>
</evidence>
<accession>A0A269TIJ2</accession>
<keyword evidence="1" id="KW-0732">Signal</keyword>
<evidence type="ECO:0000313" key="3">
    <source>
        <dbReference type="Proteomes" id="UP000216943"/>
    </source>
</evidence>
<reference evidence="3" key="1">
    <citation type="submission" date="2017-08" db="EMBL/GenBank/DDBJ databases">
        <authorList>
            <person name="Alvarez-Ponce D."/>
            <person name="Weitzman C.L."/>
            <person name="Tillett R.L."/>
            <person name="Sandmeier F.C."/>
            <person name="Tracy C.R."/>
        </authorList>
    </citation>
    <scope>NUCLEOTIDE SEQUENCE [LARGE SCALE GENOMIC DNA]</scope>
    <source>
        <strain evidence="3">723</strain>
    </source>
</reference>
<protein>
    <submittedName>
        <fullName evidence="2">Uncharacterized protein</fullName>
    </submittedName>
</protein>
<proteinExistence type="predicted"/>
<gene>
    <name evidence="2" type="ORF">CJJ23_04300</name>
</gene>
<comment type="caution">
    <text evidence="2">The sequence shown here is derived from an EMBL/GenBank/DDBJ whole genome shotgun (WGS) entry which is preliminary data.</text>
</comment>